<dbReference type="InterPro" id="IPR011049">
    <property type="entry name" value="Serralysin-like_metalloprot_C"/>
</dbReference>
<proteinExistence type="predicted"/>
<dbReference type="PRINTS" id="PR00313">
    <property type="entry name" value="CABNDNGRPT"/>
</dbReference>
<protein>
    <submittedName>
        <fullName evidence="1">RTX toxin</fullName>
    </submittedName>
</protein>
<sequence length="304" mass="31464">MLHMTVINSFYRNPNAQAYAIQLFSASSPVRPLSEPARSLAGRDDTTFTETAGQKALARIAEILALRDASAGDQASVEESLGFITAAQGTEADDKLTFDATAVYNVTTGGGADKVSARAAAIVGLSTGSGDDSLAASARYISDIDMGEGDDKMKLSGRLVMNVTGGEGNDRLTIAGEALIGIDGGAGDDTMILEGTRIFASGGTGNDTVTIKRTDMKSANAIAEYGFARGDGVDTITSNGALTLRFDGYQEKDVSVTVRGNTLTATFAGSDDQISLTIDEAALSGKGLAYQFALDQGRTVLRIG</sequence>
<name>A0ABX7EWU5_9HYPH</name>
<keyword evidence="2" id="KW-1185">Reference proteome</keyword>
<dbReference type="Proteomes" id="UP000596351">
    <property type="component" value="Chromosome"/>
</dbReference>
<evidence type="ECO:0000313" key="1">
    <source>
        <dbReference type="EMBL" id="QRF52537.1"/>
    </source>
</evidence>
<gene>
    <name evidence="1" type="ORF">D4A92_14425</name>
</gene>
<dbReference type="SUPFAM" id="SSF51120">
    <property type="entry name" value="beta-Roll"/>
    <property type="match status" value="1"/>
</dbReference>
<reference evidence="1 2" key="1">
    <citation type="submission" date="2018-09" db="EMBL/GenBank/DDBJ databases">
        <title>Rhizobium sp. MAE2-X.</title>
        <authorList>
            <person name="Lee Y."/>
            <person name="Jeon C.O."/>
        </authorList>
    </citation>
    <scope>NUCLEOTIDE SEQUENCE [LARGE SCALE GENOMIC DNA]</scope>
    <source>
        <strain evidence="1 2">MAE2-X</strain>
    </source>
</reference>
<organism evidence="1 2">
    <name type="scientific">Rhizobium rosettiformans</name>
    <dbReference type="NCBI Taxonomy" id="1368430"/>
    <lineage>
        <taxon>Bacteria</taxon>
        <taxon>Pseudomonadati</taxon>
        <taxon>Pseudomonadota</taxon>
        <taxon>Alphaproteobacteria</taxon>
        <taxon>Hyphomicrobiales</taxon>
        <taxon>Rhizobiaceae</taxon>
        <taxon>Rhizobium/Agrobacterium group</taxon>
        <taxon>Rhizobium</taxon>
    </lineage>
</organism>
<dbReference type="Gene3D" id="2.160.20.160">
    <property type="match status" value="1"/>
</dbReference>
<accession>A0ABX7EWU5</accession>
<evidence type="ECO:0000313" key="2">
    <source>
        <dbReference type="Proteomes" id="UP000596351"/>
    </source>
</evidence>
<dbReference type="EMBL" id="CP032405">
    <property type="protein sequence ID" value="QRF52537.1"/>
    <property type="molecule type" value="Genomic_DNA"/>
</dbReference>